<dbReference type="GO" id="GO:0005743">
    <property type="term" value="C:mitochondrial inner membrane"/>
    <property type="evidence" value="ECO:0007669"/>
    <property type="project" value="TreeGrafter"/>
</dbReference>
<dbReference type="PANTHER" id="PTHR42807">
    <property type="entry name" value="GLUTARYL-COA DEHYDROGENASE, MITOCHONDRIAL"/>
    <property type="match status" value="1"/>
</dbReference>
<dbReference type="GO" id="GO:0050660">
    <property type="term" value="F:flavin adenine dinucleotide binding"/>
    <property type="evidence" value="ECO:0007669"/>
    <property type="project" value="TreeGrafter"/>
</dbReference>
<dbReference type="Proteomes" id="UP000076761">
    <property type="component" value="Unassembled WGS sequence"/>
</dbReference>
<keyword evidence="7" id="KW-0496">Mitochondrion</keyword>
<protein>
    <submittedName>
        <fullName evidence="9">Acyl-CoA dehydrogenase/oxidase C-terminal</fullName>
    </submittedName>
</protein>
<dbReference type="GO" id="GO:0033539">
    <property type="term" value="P:fatty acid beta-oxidation using acyl-CoA dehydrogenase"/>
    <property type="evidence" value="ECO:0007669"/>
    <property type="project" value="TreeGrafter"/>
</dbReference>
<dbReference type="GO" id="GO:0046949">
    <property type="term" value="P:fatty-acyl-CoA biosynthetic process"/>
    <property type="evidence" value="ECO:0007669"/>
    <property type="project" value="TreeGrafter"/>
</dbReference>
<dbReference type="InParanoid" id="A0A165PUY2"/>
<name>A0A165PUY2_9AGAM</name>
<dbReference type="EMBL" id="KV425606">
    <property type="protein sequence ID" value="KZT21533.1"/>
    <property type="molecule type" value="Genomic_DNA"/>
</dbReference>
<evidence type="ECO:0000313" key="9">
    <source>
        <dbReference type="EMBL" id="KZT21533.1"/>
    </source>
</evidence>
<accession>A0A165PUY2</accession>
<dbReference type="Gene3D" id="2.40.110.10">
    <property type="entry name" value="Butyryl-CoA Dehydrogenase, subunit A, domain 2"/>
    <property type="match status" value="1"/>
</dbReference>
<dbReference type="AlphaFoldDB" id="A0A165PUY2"/>
<keyword evidence="6" id="KW-0560">Oxidoreductase</keyword>
<dbReference type="InterPro" id="IPR046373">
    <property type="entry name" value="Acyl-CoA_Oxase/DH_mid-dom_sf"/>
</dbReference>
<evidence type="ECO:0000256" key="7">
    <source>
        <dbReference type="ARBA" id="ARBA00023128"/>
    </source>
</evidence>
<reference evidence="9 10" key="1">
    <citation type="journal article" date="2016" name="Mol. Biol. Evol.">
        <title>Comparative Genomics of Early-Diverging Mushroom-Forming Fungi Provides Insights into the Origins of Lignocellulose Decay Capabilities.</title>
        <authorList>
            <person name="Nagy L.G."/>
            <person name="Riley R."/>
            <person name="Tritt A."/>
            <person name="Adam C."/>
            <person name="Daum C."/>
            <person name="Floudas D."/>
            <person name="Sun H."/>
            <person name="Yadav J.S."/>
            <person name="Pangilinan J."/>
            <person name="Larsson K.H."/>
            <person name="Matsuura K."/>
            <person name="Barry K."/>
            <person name="Labutti K."/>
            <person name="Kuo R."/>
            <person name="Ohm R.A."/>
            <person name="Bhattacharya S.S."/>
            <person name="Shirouzu T."/>
            <person name="Yoshinaga Y."/>
            <person name="Martin F.M."/>
            <person name="Grigoriev I.V."/>
            <person name="Hibbett D.S."/>
        </authorList>
    </citation>
    <scope>NUCLEOTIDE SEQUENCE [LARGE SCALE GENOMIC DNA]</scope>
    <source>
        <strain evidence="9 10">HHB14362 ss-1</strain>
    </source>
</reference>
<keyword evidence="3" id="KW-0285">Flavoprotein</keyword>
<dbReference type="InterPro" id="IPR009075">
    <property type="entry name" value="AcylCo_DH/oxidase_C"/>
</dbReference>
<dbReference type="GO" id="GO:0004361">
    <property type="term" value="F:glutaryl-CoA dehydrogenase activity"/>
    <property type="evidence" value="ECO:0007669"/>
    <property type="project" value="TreeGrafter"/>
</dbReference>
<keyword evidence="10" id="KW-1185">Reference proteome</keyword>
<proteinExistence type="inferred from homology"/>
<organism evidence="9 10">
    <name type="scientific">Neolentinus lepideus HHB14362 ss-1</name>
    <dbReference type="NCBI Taxonomy" id="1314782"/>
    <lineage>
        <taxon>Eukaryota</taxon>
        <taxon>Fungi</taxon>
        <taxon>Dikarya</taxon>
        <taxon>Basidiomycota</taxon>
        <taxon>Agaricomycotina</taxon>
        <taxon>Agaricomycetes</taxon>
        <taxon>Gloeophyllales</taxon>
        <taxon>Gloeophyllaceae</taxon>
        <taxon>Neolentinus</taxon>
    </lineage>
</organism>
<dbReference type="InterPro" id="IPR036250">
    <property type="entry name" value="AcylCo_DH-like_C"/>
</dbReference>
<evidence type="ECO:0000313" key="10">
    <source>
        <dbReference type="Proteomes" id="UP000076761"/>
    </source>
</evidence>
<gene>
    <name evidence="9" type="ORF">NEOLEDRAFT_1181692</name>
</gene>
<dbReference type="InterPro" id="IPR009100">
    <property type="entry name" value="AcylCoA_DH/oxidase_NM_dom_sf"/>
</dbReference>
<dbReference type="SUPFAM" id="SSF47203">
    <property type="entry name" value="Acyl-CoA dehydrogenase C-terminal domain-like"/>
    <property type="match status" value="1"/>
</dbReference>
<keyword evidence="5" id="KW-0809">Transit peptide</keyword>
<evidence type="ECO:0000256" key="4">
    <source>
        <dbReference type="ARBA" id="ARBA00022827"/>
    </source>
</evidence>
<dbReference type="PANTHER" id="PTHR42807:SF1">
    <property type="entry name" value="GLUTARYL-COA DEHYDROGENASE, MITOCHONDRIAL"/>
    <property type="match status" value="1"/>
</dbReference>
<evidence type="ECO:0000256" key="2">
    <source>
        <dbReference type="ARBA" id="ARBA00009347"/>
    </source>
</evidence>
<evidence type="ECO:0000256" key="6">
    <source>
        <dbReference type="ARBA" id="ARBA00023002"/>
    </source>
</evidence>
<evidence type="ECO:0000256" key="3">
    <source>
        <dbReference type="ARBA" id="ARBA00022630"/>
    </source>
</evidence>
<dbReference type="STRING" id="1314782.A0A165PUY2"/>
<dbReference type="InterPro" id="IPR052033">
    <property type="entry name" value="Glutaryl-CoA_DH_mitochondrial"/>
</dbReference>
<dbReference type="SUPFAM" id="SSF56645">
    <property type="entry name" value="Acyl-CoA dehydrogenase NM domain-like"/>
    <property type="match status" value="1"/>
</dbReference>
<feature type="domain" description="Acyl-CoA dehydrogenase/oxidase C-terminal" evidence="8">
    <location>
        <begin position="116"/>
        <end position="216"/>
    </location>
</feature>
<dbReference type="GO" id="GO:0005759">
    <property type="term" value="C:mitochondrial matrix"/>
    <property type="evidence" value="ECO:0007669"/>
    <property type="project" value="UniProtKB-SubCell"/>
</dbReference>
<dbReference type="Pfam" id="PF00441">
    <property type="entry name" value="Acyl-CoA_dh_1"/>
    <property type="match status" value="1"/>
</dbReference>
<evidence type="ECO:0000256" key="5">
    <source>
        <dbReference type="ARBA" id="ARBA00022946"/>
    </source>
</evidence>
<evidence type="ECO:0000259" key="8">
    <source>
        <dbReference type="Pfam" id="PF00441"/>
    </source>
</evidence>
<evidence type="ECO:0000256" key="1">
    <source>
        <dbReference type="ARBA" id="ARBA00004305"/>
    </source>
</evidence>
<comment type="subcellular location">
    <subcellularLocation>
        <location evidence="1">Mitochondrion matrix</location>
    </subcellularLocation>
</comment>
<sequence>METTAEVAPDGGGFVINGAKAGISNAPVAVVFIFWPRCKWNGKVRGFVVEKIITLHSFQSYIMTMMRAQGAHGLSATAIKNKLALRTSLTGSVFLDNVKVSQEALLSGTKDLGYGISWGVIIALEDCIARTREYALERHQFGRPLASFQLIQKKLVDPQTKVQVVFMSYNALLVGRVKDAGKVAPEMISLVKLNNCGKALEHARRVLDILGGNAYHVGNEGTHDIHALIPGKAMMGIQAFAN</sequence>
<dbReference type="Gene3D" id="1.20.140.10">
    <property type="entry name" value="Butyryl-CoA Dehydrogenase, subunit A, domain 3"/>
    <property type="match status" value="1"/>
</dbReference>
<dbReference type="OrthoDB" id="435240at2759"/>
<dbReference type="GO" id="GO:0000062">
    <property type="term" value="F:fatty-acyl-CoA binding"/>
    <property type="evidence" value="ECO:0007669"/>
    <property type="project" value="TreeGrafter"/>
</dbReference>
<keyword evidence="4" id="KW-0274">FAD</keyword>
<comment type="similarity">
    <text evidence="2">Belongs to the acyl-CoA dehydrogenase family.</text>
</comment>